<dbReference type="KEGG" id="sgn:SGRA_2694"/>
<evidence type="ECO:0000313" key="3">
    <source>
        <dbReference type="Proteomes" id="UP000007519"/>
    </source>
</evidence>
<keyword evidence="3" id="KW-1185">Reference proteome</keyword>
<dbReference type="OrthoDB" id="1496900at2"/>
<dbReference type="EMBL" id="CP002831">
    <property type="protein sequence ID" value="AFC25422.1"/>
    <property type="molecule type" value="Genomic_DNA"/>
</dbReference>
<evidence type="ECO:0000313" key="2">
    <source>
        <dbReference type="EMBL" id="AFC25422.1"/>
    </source>
</evidence>
<protein>
    <submittedName>
        <fullName evidence="2">Uncharacterized protein</fullName>
    </submittedName>
</protein>
<dbReference type="Proteomes" id="UP000007519">
    <property type="component" value="Chromosome"/>
</dbReference>
<reference evidence="2 3" key="1">
    <citation type="journal article" date="2012" name="Stand. Genomic Sci.">
        <title>Complete genome sequencing and analysis of Saprospira grandis str. Lewin, a predatory marine bacterium.</title>
        <authorList>
            <person name="Saw J.H."/>
            <person name="Yuryev A."/>
            <person name="Kanbe M."/>
            <person name="Hou S."/>
            <person name="Young A.G."/>
            <person name="Aizawa S."/>
            <person name="Alam M."/>
        </authorList>
    </citation>
    <scope>NUCLEOTIDE SEQUENCE [LARGE SCALE GENOMIC DNA]</scope>
    <source>
        <strain evidence="2 3">Lewin</strain>
    </source>
</reference>
<sequence>MKAKFKSPDFLKEKGTDFNIKLLKQAVKGDLSSPLKFFYDTEFDFGEEKSPLMYIGEGVPSAWKKYIKEQKKSASFVAGQCRLDAEGNLQLLAELGKGQKPAVLKALNKSLLKKCKLQAYFVDSLEEAAAGAEAVAAASSDTALEDNSMALRLAALIENGQALIKRIDPVIAELEQPLADIRSTIVTDALIQSVQSGLKVINSVNLNAFLGNAQAALAEAKEEAEVQELDKVVAEVKAKQPILAQIATNSAKVDKVKDPMSSDFAPISDDPFRTFLGQL</sequence>
<evidence type="ECO:0000256" key="1">
    <source>
        <dbReference type="SAM" id="Coils"/>
    </source>
</evidence>
<keyword evidence="1" id="KW-0175">Coiled coil</keyword>
<gene>
    <name evidence="2" type="ordered locus">SGRA_2694</name>
</gene>
<dbReference type="RefSeq" id="WP_015693032.1">
    <property type="nucleotide sequence ID" value="NC_016940.1"/>
</dbReference>
<proteinExistence type="predicted"/>
<accession>H6L9E6</accession>
<dbReference type="STRING" id="984262.SGRA_2694"/>
<name>H6L9E6_SAPGL</name>
<dbReference type="AlphaFoldDB" id="H6L9E6"/>
<dbReference type="HOGENOM" id="CLU_997125_0_0_10"/>
<feature type="coiled-coil region" evidence="1">
    <location>
        <begin position="210"/>
        <end position="239"/>
    </location>
</feature>
<organism evidence="2 3">
    <name type="scientific">Saprospira grandis (strain Lewin)</name>
    <dbReference type="NCBI Taxonomy" id="984262"/>
    <lineage>
        <taxon>Bacteria</taxon>
        <taxon>Pseudomonadati</taxon>
        <taxon>Bacteroidota</taxon>
        <taxon>Saprospiria</taxon>
        <taxon>Saprospirales</taxon>
        <taxon>Saprospiraceae</taxon>
        <taxon>Saprospira</taxon>
    </lineage>
</organism>